<evidence type="ECO:0000256" key="12">
    <source>
        <dbReference type="ARBA" id="ARBA00023054"/>
    </source>
</evidence>
<feature type="region of interest" description="Disordered" evidence="23">
    <location>
        <begin position="1"/>
        <end position="149"/>
    </location>
</feature>
<keyword evidence="7" id="KW-1003">Cell membrane</keyword>
<reference evidence="24" key="1">
    <citation type="submission" date="2020-11" db="EMBL/GenBank/DDBJ databases">
        <title>Gallus gallus (Chicken) genome, bGalGal1, GRCg7b, maternal haplotype autosomes + Z &amp; W.</title>
        <authorList>
            <person name="Warren W."/>
            <person name="Formenti G."/>
            <person name="Fedrigo O."/>
            <person name="Haase B."/>
            <person name="Mountcastle J."/>
            <person name="Balacco J."/>
            <person name="Tracey A."/>
            <person name="Schneider V."/>
            <person name="Okimoto R."/>
            <person name="Cheng H."/>
            <person name="Hawken R."/>
            <person name="Howe K."/>
            <person name="Jarvis E.D."/>
        </authorList>
    </citation>
    <scope>NUCLEOTIDE SEQUENCE [LARGE SCALE GENOMIC DNA]</scope>
    <source>
        <strain evidence="24">Broiler</strain>
    </source>
</reference>
<evidence type="ECO:0000256" key="17">
    <source>
        <dbReference type="ARBA" id="ARBA00023289"/>
    </source>
</evidence>
<comment type="similarity">
    <text evidence="6">Belongs to the paralemmin family.</text>
</comment>
<protein>
    <recommendedName>
        <fullName evidence="21">Paralemmin-1</fullName>
    </recommendedName>
    <alternativeName>
        <fullName evidence="22">Paralemmin</fullName>
    </alternativeName>
</protein>
<evidence type="ECO:0000256" key="14">
    <source>
        <dbReference type="ARBA" id="ARBA00023139"/>
    </source>
</evidence>
<evidence type="ECO:0000256" key="11">
    <source>
        <dbReference type="ARBA" id="ARBA00023018"/>
    </source>
</evidence>
<evidence type="ECO:0000256" key="9">
    <source>
        <dbReference type="ARBA" id="ARBA00022553"/>
    </source>
</evidence>
<keyword evidence="11" id="KW-0770">Synapse</keyword>
<evidence type="ECO:0000313" key="25">
    <source>
        <dbReference type="Proteomes" id="UP000000539"/>
    </source>
</evidence>
<dbReference type="GO" id="GO:0016323">
    <property type="term" value="C:basolateral plasma membrane"/>
    <property type="evidence" value="ECO:0007669"/>
    <property type="project" value="UniProtKB-SubCell"/>
</dbReference>
<feature type="compositionally biased region" description="Basic and acidic residues" evidence="23">
    <location>
        <begin position="74"/>
        <end position="101"/>
    </location>
</feature>
<evidence type="ECO:0000256" key="10">
    <source>
        <dbReference type="ARBA" id="ARBA00022960"/>
    </source>
</evidence>
<accession>A0A8V1A457</accession>
<evidence type="ECO:0000256" key="18">
    <source>
        <dbReference type="ARBA" id="ARBA00037796"/>
    </source>
</evidence>
<keyword evidence="10" id="KW-0133">Cell shape</keyword>
<evidence type="ECO:0000313" key="24">
    <source>
        <dbReference type="Ensembl" id="ENSGALP00010040667.1"/>
    </source>
</evidence>
<dbReference type="GO" id="GO:0030424">
    <property type="term" value="C:axon"/>
    <property type="evidence" value="ECO:0007669"/>
    <property type="project" value="UniProtKB-SubCell"/>
</dbReference>
<evidence type="ECO:0000256" key="6">
    <source>
        <dbReference type="ARBA" id="ARBA00005756"/>
    </source>
</evidence>
<evidence type="ECO:0000256" key="16">
    <source>
        <dbReference type="ARBA" id="ARBA00023288"/>
    </source>
</evidence>
<gene>
    <name evidence="24" type="primary">PALM</name>
</gene>
<evidence type="ECO:0000256" key="13">
    <source>
        <dbReference type="ARBA" id="ARBA00023136"/>
    </source>
</evidence>
<keyword evidence="9" id="KW-0597">Phosphoprotein</keyword>
<dbReference type="PANTHER" id="PTHR10498">
    <property type="entry name" value="PARALEMMIN-RELATED"/>
    <property type="match status" value="1"/>
</dbReference>
<dbReference type="AlphaFoldDB" id="A0A8V1A457"/>
<feature type="compositionally biased region" description="Basic and acidic residues" evidence="23">
    <location>
        <begin position="366"/>
        <end position="378"/>
    </location>
</feature>
<keyword evidence="15" id="KW-0966">Cell projection</keyword>
<evidence type="ECO:0000256" key="7">
    <source>
        <dbReference type="ARBA" id="ARBA00022475"/>
    </source>
</evidence>
<evidence type="ECO:0000256" key="8">
    <source>
        <dbReference type="ARBA" id="ARBA00022481"/>
    </source>
</evidence>
<organism evidence="24 25">
    <name type="scientific">Gallus gallus</name>
    <name type="common">Chicken</name>
    <dbReference type="NCBI Taxonomy" id="9031"/>
    <lineage>
        <taxon>Eukaryota</taxon>
        <taxon>Metazoa</taxon>
        <taxon>Chordata</taxon>
        <taxon>Craniata</taxon>
        <taxon>Vertebrata</taxon>
        <taxon>Euteleostomi</taxon>
        <taxon>Archelosauria</taxon>
        <taxon>Archosauria</taxon>
        <taxon>Dinosauria</taxon>
        <taxon>Saurischia</taxon>
        <taxon>Theropoda</taxon>
        <taxon>Coelurosauria</taxon>
        <taxon>Aves</taxon>
        <taxon>Neognathae</taxon>
        <taxon>Galloanserae</taxon>
        <taxon>Galliformes</taxon>
        <taxon>Phasianidae</taxon>
        <taxon>Phasianinae</taxon>
        <taxon>Gallus</taxon>
    </lineage>
</organism>
<dbReference type="Ensembl" id="ENSGALT00010066399.1">
    <property type="protein sequence ID" value="ENSGALP00010040667.1"/>
    <property type="gene ID" value="ENSGALG00010027382.1"/>
</dbReference>
<sequence length="387" mass="42246">MEVPPRQFPVLPQPRADPSSVSIQEKRKRQTEIENKRRQLEDDRRQLQHLKSKALRERWLLEGAPSSASEEDEAMKKQMQEDEVKTKELEETIQRLERELESLENSSSATSTKENLAEAAAPAKEEKKENIPSVQKVGTAKKVSSSPMKAVQGTDMMKAAMYSVEITVEKDRVTGETKVLSSTTLLPQNHCVQGIKVYEDELKVVHAVSAEDGALQNGAQPLSSSEVDELLHKADEVTLGEATASGDAPGSATSSQKATPRREITGLQAKPRENSTEGAEPSREQPVTMIFMGYQNVEDENETKKVLGLEGTIKAELVVIEDAESKAEPEGKDHAPPNGTALEPAAAPLQGDEVPGGQKPGTNATEAKEAEPDMDAKKQRCKCCTVM</sequence>
<feature type="region of interest" description="Disordered" evidence="23">
    <location>
        <begin position="241"/>
        <end position="288"/>
    </location>
</feature>
<dbReference type="GO" id="GO:0008360">
    <property type="term" value="P:regulation of cell shape"/>
    <property type="evidence" value="ECO:0007669"/>
    <property type="project" value="UniProtKB-KW"/>
</dbReference>
<keyword evidence="12" id="KW-0175">Coiled coil</keyword>
<evidence type="ECO:0000256" key="23">
    <source>
        <dbReference type="SAM" id="MobiDB-lite"/>
    </source>
</evidence>
<reference evidence="24" key="2">
    <citation type="submission" date="2025-08" db="UniProtKB">
        <authorList>
            <consortium name="Ensembl"/>
        </authorList>
    </citation>
    <scope>IDENTIFICATION</scope>
    <source>
        <strain evidence="24">broiler</strain>
    </source>
</reference>
<evidence type="ECO:0000256" key="21">
    <source>
        <dbReference type="ARBA" id="ARBA00040790"/>
    </source>
</evidence>
<keyword evidence="14" id="KW-0564">Palmitate</keyword>
<evidence type="ECO:0000256" key="1">
    <source>
        <dbReference type="ARBA" id="ARBA00004279"/>
    </source>
</evidence>
<keyword evidence="25" id="KW-1185">Reference proteome</keyword>
<dbReference type="InterPro" id="IPR004965">
    <property type="entry name" value="Paralemmin"/>
</dbReference>
<dbReference type="GO" id="GO:0016327">
    <property type="term" value="C:apicolateral plasma membrane"/>
    <property type="evidence" value="ECO:0007669"/>
    <property type="project" value="UniProtKB-SubCell"/>
</dbReference>
<dbReference type="PANTHER" id="PTHR10498:SF6">
    <property type="entry name" value="PARALEMMIN-1"/>
    <property type="match status" value="1"/>
</dbReference>
<evidence type="ECO:0000256" key="3">
    <source>
        <dbReference type="ARBA" id="ARBA00004489"/>
    </source>
</evidence>
<evidence type="ECO:0000256" key="15">
    <source>
        <dbReference type="ARBA" id="ARBA00023273"/>
    </source>
</evidence>
<evidence type="ECO:0000256" key="2">
    <source>
        <dbReference type="ARBA" id="ARBA00004342"/>
    </source>
</evidence>
<keyword evidence="13" id="KW-0472">Membrane</keyword>
<comment type="subunit">
    <text evidence="20">Interacts with dopamine receptor DRD3.</text>
</comment>
<evidence type="ECO:0000256" key="4">
    <source>
        <dbReference type="ARBA" id="ARBA00004527"/>
    </source>
</evidence>
<evidence type="ECO:0000256" key="19">
    <source>
        <dbReference type="ARBA" id="ARBA00037871"/>
    </source>
</evidence>
<evidence type="ECO:0000256" key="5">
    <source>
        <dbReference type="ARBA" id="ARBA00004552"/>
    </source>
</evidence>
<evidence type="ECO:0000256" key="22">
    <source>
        <dbReference type="ARBA" id="ARBA00041963"/>
    </source>
</evidence>
<dbReference type="GO" id="GO:0031527">
    <property type="term" value="C:filopodium membrane"/>
    <property type="evidence" value="ECO:0007669"/>
    <property type="project" value="UniProtKB-SubCell"/>
</dbReference>
<feature type="region of interest" description="Disordered" evidence="23">
    <location>
        <begin position="323"/>
        <end position="379"/>
    </location>
</feature>
<feature type="compositionally biased region" description="Low complexity" evidence="23">
    <location>
        <begin position="103"/>
        <end position="122"/>
    </location>
</feature>
<keyword evidence="8" id="KW-0488">Methylation</keyword>
<dbReference type="Pfam" id="PF03285">
    <property type="entry name" value="Paralemmin"/>
    <property type="match status" value="1"/>
</dbReference>
<dbReference type="Proteomes" id="UP000000539">
    <property type="component" value="Chromosome 28"/>
</dbReference>
<name>A0A8V1A457_CHICK</name>
<reference evidence="24" key="3">
    <citation type="submission" date="2025-09" db="UniProtKB">
        <authorList>
            <consortium name="Ensembl"/>
        </authorList>
    </citation>
    <scope>IDENTIFICATION</scope>
    <source>
        <strain evidence="24">broiler</strain>
    </source>
</reference>
<proteinExistence type="inferred from homology"/>
<feature type="compositionally biased region" description="Basic and acidic residues" evidence="23">
    <location>
        <begin position="260"/>
        <end position="283"/>
    </location>
</feature>
<evidence type="ECO:0000256" key="20">
    <source>
        <dbReference type="ARBA" id="ARBA00038823"/>
    </source>
</evidence>
<feature type="compositionally biased region" description="Basic and acidic residues" evidence="23">
    <location>
        <begin position="30"/>
        <end position="46"/>
    </location>
</feature>
<dbReference type="OrthoDB" id="9934905at2759"/>
<keyword evidence="17" id="KW-0636">Prenylation</keyword>
<dbReference type="GO" id="GO:0043197">
    <property type="term" value="C:dendritic spine"/>
    <property type="evidence" value="ECO:0007669"/>
    <property type="project" value="UniProtKB-SubCell"/>
</dbReference>
<keyword evidence="16" id="KW-0449">Lipoprotein</keyword>
<comment type="subcellular location">
    <subcellularLocation>
        <location evidence="18">Apicolateral cell membrane</location>
        <topology evidence="18">Lipid-anchor</topology>
    </subcellularLocation>
    <subcellularLocation>
        <location evidence="19">Basolateral cell membrane</location>
        <topology evidence="19">Lipid-anchor</topology>
    </subcellularLocation>
    <subcellularLocation>
        <location evidence="2">Cell membrane</location>
        <topology evidence="2">Lipid-anchor</topology>
        <orientation evidence="2">Cytoplasmic side</orientation>
    </subcellularLocation>
    <subcellularLocation>
        <location evidence="3">Cell projection</location>
        <location evidence="3">Axon</location>
    </subcellularLocation>
    <subcellularLocation>
        <location evidence="1">Cell projection</location>
        <location evidence="1">Dendrite</location>
    </subcellularLocation>
    <subcellularLocation>
        <location evidence="5">Cell projection</location>
        <location evidence="5">Dendritic spine</location>
    </subcellularLocation>
    <subcellularLocation>
        <location evidence="4">Cell projection</location>
        <location evidence="4">Filopodium membrane</location>
        <topology evidence="4">Lipid-anchor</topology>
    </subcellularLocation>
</comment>
<dbReference type="GeneTree" id="ENSGT00940000160580"/>
<feature type="compositionally biased region" description="Basic and acidic residues" evidence="23">
    <location>
        <begin position="323"/>
        <end position="335"/>
    </location>
</feature>